<dbReference type="InterPro" id="IPR046160">
    <property type="entry name" value="DUF6162"/>
</dbReference>
<evidence type="ECO:0000313" key="1">
    <source>
        <dbReference type="EMBL" id="PAT43610.1"/>
    </source>
</evidence>
<comment type="caution">
    <text evidence="1">The sequence shown here is derived from an EMBL/GenBank/DDBJ whole genome shotgun (WGS) entry which is preliminary data.</text>
</comment>
<evidence type="ECO:0000313" key="2">
    <source>
        <dbReference type="Proteomes" id="UP000218439"/>
    </source>
</evidence>
<sequence length="229" mass="24024">MTSAEACAVLPGGCLQQVPPANARQEARWVLATAALVVACSALVVLWHHRHGPGHTALQAHRVDLALDLSAAEQGAYTDLQAVLDEWLAAGAALPPPEPAHWAGEGWAPFANDLAAQQRGPRQWALLHSQGRYAYLGVPVAAHNASAASHAAARAWLWRLPSAGAEADANVVDVWLHALPAHPAPAALTPAGLDDASLIEQGWQQVAAHLHAHLHGQPQPAPPPSARNH</sequence>
<dbReference type="EMBL" id="NSJE01000004">
    <property type="protein sequence ID" value="PAT43610.1"/>
    <property type="molecule type" value="Genomic_DNA"/>
</dbReference>
<dbReference type="AlphaFoldDB" id="A0A2A2AYF8"/>
<proteinExistence type="predicted"/>
<reference evidence="1 2" key="1">
    <citation type="submission" date="2017-08" db="EMBL/GenBank/DDBJ databases">
        <title>WGS of Clinical strains of the CDC Group NO-1 linked to zoonotic infections in humans.</title>
        <authorList>
            <person name="Bernier A.-M."/>
            <person name="Bernard K."/>
        </authorList>
    </citation>
    <scope>NUCLEOTIDE SEQUENCE [LARGE SCALE GENOMIC DNA]</scope>
    <source>
        <strain evidence="1 2">NML120219</strain>
    </source>
</reference>
<gene>
    <name evidence="1" type="ORF">CK621_03855</name>
</gene>
<organism evidence="1 2">
    <name type="scientific">Vandammella animalimorsus</name>
    <dbReference type="NCBI Taxonomy" id="2029117"/>
    <lineage>
        <taxon>Bacteria</taxon>
        <taxon>Pseudomonadati</taxon>
        <taxon>Pseudomonadota</taxon>
        <taxon>Betaproteobacteria</taxon>
        <taxon>Burkholderiales</taxon>
        <taxon>Comamonadaceae</taxon>
        <taxon>Vandammella</taxon>
    </lineage>
</organism>
<name>A0A2A2AYF8_9BURK</name>
<dbReference type="Pfam" id="PF19659">
    <property type="entry name" value="DUF6162"/>
    <property type="match status" value="1"/>
</dbReference>
<dbReference type="Proteomes" id="UP000218439">
    <property type="component" value="Unassembled WGS sequence"/>
</dbReference>
<accession>A0A2A2AYF8</accession>
<dbReference type="RefSeq" id="WP_095551361.1">
    <property type="nucleotide sequence ID" value="NZ_NSJE01000004.1"/>
</dbReference>
<protein>
    <submittedName>
        <fullName evidence="1">Uncharacterized protein</fullName>
    </submittedName>
</protein>